<name>A0A059MJ49_9NOCA</name>
<evidence type="ECO:0000313" key="3">
    <source>
        <dbReference type="EMBL" id="UYF94818.1"/>
    </source>
</evidence>
<sequence length="184" mass="21219">MTTLDSSPTALEELARRLTRLEDRARIQDLVAAYAIAVDDHDLETLLSLFTEDGEFERAGSIARGREEIREFYVAAMDRYSLTLHSPQSDQISVDGDRARGLLTGRAELALDGTLMMAAYRYSDEYARVDGRWLFRRRDLRFMYAVPFERMNAGLCTTERIQWPGTPHRRADFPESLPTWSTYR</sequence>
<dbReference type="CDD" id="cd00531">
    <property type="entry name" value="NTF2_like"/>
    <property type="match status" value="1"/>
</dbReference>
<evidence type="ECO:0000313" key="4">
    <source>
        <dbReference type="Proteomes" id="UP000325466"/>
    </source>
</evidence>
<accession>A0A059MJ49</accession>
<reference evidence="2" key="2">
    <citation type="submission" date="2019-10" db="EMBL/GenBank/DDBJ databases">
        <title>Draft genome sequence of Rhodococcus aetherivorans JCM 14343.</title>
        <authorList>
            <person name="Inoue D."/>
            <person name="Nakazawa M."/>
            <person name="Yamamoto N."/>
            <person name="Sei K."/>
            <person name="Ike M."/>
        </authorList>
    </citation>
    <scope>NUCLEOTIDE SEQUENCE</scope>
    <source>
        <strain evidence="2">JCM 14343</strain>
    </source>
</reference>
<dbReference type="GeneID" id="83619411"/>
<evidence type="ECO:0000313" key="5">
    <source>
        <dbReference type="Proteomes" id="UP001163947"/>
    </source>
</evidence>
<reference evidence="2 4" key="1">
    <citation type="journal article" date="2018" name="Biodegradation">
        <title>1,4-Dioxane degradation characteristics of Rhodococcus aetherivorans JCM 14343.</title>
        <authorList>
            <person name="Inoue D."/>
            <person name="Tsunoda T."/>
            <person name="Yamamoto N."/>
            <person name="Ike M."/>
            <person name="Sei K."/>
        </authorList>
    </citation>
    <scope>NUCLEOTIDE SEQUENCE [LARGE SCALE GENOMIC DNA]</scope>
    <source>
        <strain evidence="2 4">JCM 14343</strain>
    </source>
</reference>
<reference evidence="3" key="3">
    <citation type="submission" date="2022-09" db="EMBL/GenBank/DDBJ databases">
        <title>The genome sequence of Rhodococcus aetherivorans N1.</title>
        <authorList>
            <person name="Jiang W."/>
        </authorList>
    </citation>
    <scope>NUCLEOTIDE SEQUENCE</scope>
    <source>
        <strain evidence="3">N1</strain>
    </source>
</reference>
<dbReference type="SUPFAM" id="SSF54427">
    <property type="entry name" value="NTF2-like"/>
    <property type="match status" value="1"/>
</dbReference>
<dbReference type="Proteomes" id="UP001163947">
    <property type="component" value="Chromosome"/>
</dbReference>
<dbReference type="KEGG" id="rav:AAT18_24845"/>
<protein>
    <submittedName>
        <fullName evidence="3">Nuclear transport factor 2 family protein</fullName>
    </submittedName>
</protein>
<dbReference type="RefSeq" id="WP_006941648.1">
    <property type="nucleotide sequence ID" value="NZ_BAAAYP010000055.1"/>
</dbReference>
<dbReference type="InterPro" id="IPR011944">
    <property type="entry name" value="Steroid_delta5-4_isomerase"/>
</dbReference>
<dbReference type="InterPro" id="IPR032710">
    <property type="entry name" value="NTF2-like_dom_sf"/>
</dbReference>
<gene>
    <name evidence="3" type="ORF">OCS65_03300</name>
    <name evidence="2" type="ORF">RAJCM14343_0309</name>
</gene>
<dbReference type="EMBL" id="CP106982">
    <property type="protein sequence ID" value="UYF94818.1"/>
    <property type="molecule type" value="Genomic_DNA"/>
</dbReference>
<dbReference type="NCBIfam" id="TIGR02246">
    <property type="entry name" value="SgcJ/EcaC family oxidoreductase"/>
    <property type="match status" value="1"/>
</dbReference>
<dbReference type="InterPro" id="IPR037401">
    <property type="entry name" value="SnoaL-like"/>
</dbReference>
<dbReference type="Proteomes" id="UP000325466">
    <property type="component" value="Unassembled WGS sequence"/>
</dbReference>
<proteinExistence type="predicted"/>
<dbReference type="Pfam" id="PF13577">
    <property type="entry name" value="SnoaL_4"/>
    <property type="match status" value="1"/>
</dbReference>
<evidence type="ECO:0000313" key="2">
    <source>
        <dbReference type="EMBL" id="GES35065.1"/>
    </source>
</evidence>
<keyword evidence="4" id="KW-1185">Reference proteome</keyword>
<accession>N1MDL7</accession>
<organism evidence="3 5">
    <name type="scientific">Rhodococcus aetherivorans</name>
    <dbReference type="NCBI Taxonomy" id="191292"/>
    <lineage>
        <taxon>Bacteria</taxon>
        <taxon>Bacillati</taxon>
        <taxon>Actinomycetota</taxon>
        <taxon>Actinomycetes</taxon>
        <taxon>Mycobacteriales</taxon>
        <taxon>Nocardiaceae</taxon>
        <taxon>Rhodococcus</taxon>
    </lineage>
</organism>
<dbReference type="AlphaFoldDB" id="A0A059MJ49"/>
<evidence type="ECO:0000259" key="1">
    <source>
        <dbReference type="Pfam" id="PF13577"/>
    </source>
</evidence>
<dbReference type="EMBL" id="BLAH01000007">
    <property type="protein sequence ID" value="GES35065.1"/>
    <property type="molecule type" value="Genomic_DNA"/>
</dbReference>
<feature type="domain" description="SnoaL-like" evidence="1">
    <location>
        <begin position="20"/>
        <end position="139"/>
    </location>
</feature>
<accession>A0A0F6S9G3</accession>
<dbReference type="Gene3D" id="3.10.450.50">
    <property type="match status" value="1"/>
</dbReference>